<dbReference type="RefSeq" id="WP_308976181.1">
    <property type="nucleotide sequence ID" value="NZ_JAVIDL010000024.1"/>
</dbReference>
<evidence type="ECO:0000313" key="3">
    <source>
        <dbReference type="Proteomes" id="UP001243844"/>
    </source>
</evidence>
<protein>
    <submittedName>
        <fullName evidence="2">Copper resistance protein NlpE N-terminal domain-containing protein</fullName>
    </submittedName>
</protein>
<evidence type="ECO:0000256" key="1">
    <source>
        <dbReference type="SAM" id="SignalP"/>
    </source>
</evidence>
<feature type="signal peptide" evidence="1">
    <location>
        <begin position="1"/>
        <end position="20"/>
    </location>
</feature>
<dbReference type="Gene3D" id="2.40.128.640">
    <property type="match status" value="1"/>
</dbReference>
<organism evidence="2 3">
    <name type="scientific">Acinetobacter rudis</name>
    <dbReference type="NCBI Taxonomy" id="632955"/>
    <lineage>
        <taxon>Bacteria</taxon>
        <taxon>Pseudomonadati</taxon>
        <taxon>Pseudomonadota</taxon>
        <taxon>Gammaproteobacteria</taxon>
        <taxon>Moraxellales</taxon>
        <taxon>Moraxellaceae</taxon>
        <taxon>Acinetobacter</taxon>
    </lineage>
</organism>
<proteinExistence type="predicted"/>
<dbReference type="EMBL" id="JAVIDL010000024">
    <property type="protein sequence ID" value="MDQ8936437.1"/>
    <property type="molecule type" value="Genomic_DNA"/>
</dbReference>
<keyword evidence="1" id="KW-0732">Signal</keyword>
<name>A0AAW8JBV6_9GAMM</name>
<sequence length="156" mass="17489">MKKKPILASLLCVSLNTACSKSSESSQAMQTESQNGRTVQKISISPEVQHWVGHYQADTPCKTCITRCEGCDGTHVDLYLNADQSYRLVRERNAEDEPAEHLAGRFIFVDSTKNKIQLVGTEQRGLLVKSGDFTEIYNQETGQAYESHDEFLLTRS</sequence>
<comment type="caution">
    <text evidence="2">The sequence shown here is derived from an EMBL/GenBank/DDBJ whole genome shotgun (WGS) entry which is preliminary data.</text>
</comment>
<gene>
    <name evidence="2" type="ORF">RFH47_11990</name>
</gene>
<dbReference type="AlphaFoldDB" id="A0AAW8JBV6"/>
<dbReference type="Proteomes" id="UP001243844">
    <property type="component" value="Unassembled WGS sequence"/>
</dbReference>
<accession>A0AAW8JBV6</accession>
<feature type="chain" id="PRO_5044015474" evidence="1">
    <location>
        <begin position="21"/>
        <end position="156"/>
    </location>
</feature>
<evidence type="ECO:0000313" key="2">
    <source>
        <dbReference type="EMBL" id="MDQ8936437.1"/>
    </source>
</evidence>
<reference evidence="2" key="1">
    <citation type="submission" date="2023-08" db="EMBL/GenBank/DDBJ databases">
        <title>Emergence of clinically-relevant ST2 carbapenem-resistant Acinetobacter baumannii strains in hospital sewages in Zhejiang, East of China.</title>
        <authorList>
            <person name="Kaichao C."/>
            <person name="Zhang R."/>
        </authorList>
    </citation>
    <scope>NUCLEOTIDE SEQUENCE</scope>
    <source>
        <strain evidence="2">M-RB-37</strain>
    </source>
</reference>